<dbReference type="GO" id="GO:0003677">
    <property type="term" value="F:DNA binding"/>
    <property type="evidence" value="ECO:0007669"/>
    <property type="project" value="UniProtKB-KW"/>
</dbReference>
<dbReference type="EMBL" id="DRNF01000275">
    <property type="protein sequence ID" value="HHJ80852.1"/>
    <property type="molecule type" value="Genomic_DNA"/>
</dbReference>
<sequence>MRLKNIKLAGFKSFVDPTTIPMPSNMIGIVGPNGCGKSNTIDAVRWVMGESSAKNLRGDSMADVIFNGSTARKPVGQATVELVFENTEGKLGGEYASYNEISVKRQVTRDGQSNYYLNGSRCRRRDITDIFLGTGLGPRSYAIIEQGTISRLIEAKPEELRVFIEEAAGISKYKERRRETENRIKHSRENLERIDDLREELGKRLATLQRQANTAAKYKGFKEEERKLKAELLALKFSNLDNTVQERDKQIQAQETALQAQIAEQRGIEAAIESQREHQGESNEKFNQVQGRFYALGSEIARLEQTIQHVKDTRSQQERDMREVEQAWTEATEHVENDRAALEDLTMSLEANEEELLLYRDKESESAAMLSAAEESMQAWQQQWDEFNQTSSEHIRVAEVEKTRIQHQEQSLNQLNQRIQRIDDELGLLSPGSLEAEIEELQQERDQREEQLAQLRHEVEQQAEQIRNEREHSQTLSGELDAERSRQQSMRGRLASLEALQQ</sequence>
<evidence type="ECO:0000259" key="7">
    <source>
        <dbReference type="Pfam" id="PF02463"/>
    </source>
</evidence>
<evidence type="ECO:0000313" key="8">
    <source>
        <dbReference type="EMBL" id="HHJ80852.1"/>
    </source>
</evidence>
<dbReference type="SUPFAM" id="SSF52540">
    <property type="entry name" value="P-loop containing nucleoside triphosphate hydrolases"/>
    <property type="match status" value="1"/>
</dbReference>
<name>A0A832J3T9_9GAMM</name>
<organism evidence="8">
    <name type="scientific">Candidatus Tenderia electrophaga</name>
    <dbReference type="NCBI Taxonomy" id="1748243"/>
    <lineage>
        <taxon>Bacteria</taxon>
        <taxon>Pseudomonadati</taxon>
        <taxon>Pseudomonadota</taxon>
        <taxon>Gammaproteobacteria</taxon>
        <taxon>Candidatus Tenderiales</taxon>
        <taxon>Candidatus Tenderiaceae</taxon>
        <taxon>Candidatus Tenderia</taxon>
    </lineage>
</organism>
<reference evidence="8" key="1">
    <citation type="journal article" date="2020" name="mSystems">
        <title>Genome- and Community-Level Interaction Insights into Carbon Utilization and Element Cycling Functions of Hydrothermarchaeota in Hydrothermal Sediment.</title>
        <authorList>
            <person name="Zhou Z."/>
            <person name="Liu Y."/>
            <person name="Xu W."/>
            <person name="Pan J."/>
            <person name="Luo Z.H."/>
            <person name="Li M."/>
        </authorList>
    </citation>
    <scope>NUCLEOTIDE SEQUENCE [LARGE SCALE GENOMIC DNA]</scope>
    <source>
        <strain evidence="8">HyVt-505</strain>
    </source>
</reference>
<gene>
    <name evidence="8" type="ORF">ENJ65_04385</name>
</gene>
<dbReference type="InterPro" id="IPR050308">
    <property type="entry name" value="MukB/SMC"/>
</dbReference>
<keyword evidence="2" id="KW-0159">Chromosome partition</keyword>
<evidence type="ECO:0000256" key="3">
    <source>
        <dbReference type="ARBA" id="ARBA00023067"/>
    </source>
</evidence>
<feature type="coiled-coil region" evidence="5">
    <location>
        <begin position="170"/>
        <end position="211"/>
    </location>
</feature>
<evidence type="ECO:0000256" key="2">
    <source>
        <dbReference type="ARBA" id="ARBA00022829"/>
    </source>
</evidence>
<protein>
    <submittedName>
        <fullName evidence="8">Chromosome segregation protein SMC</fullName>
    </submittedName>
</protein>
<evidence type="ECO:0000256" key="4">
    <source>
        <dbReference type="ARBA" id="ARBA00023125"/>
    </source>
</evidence>
<dbReference type="Pfam" id="PF02463">
    <property type="entry name" value="SMC_N"/>
    <property type="match status" value="1"/>
</dbReference>
<evidence type="ECO:0000256" key="6">
    <source>
        <dbReference type="SAM" id="MobiDB-lite"/>
    </source>
</evidence>
<dbReference type="AlphaFoldDB" id="A0A832J3T9"/>
<dbReference type="PANTHER" id="PTHR42963:SF1">
    <property type="entry name" value="DUF4476 DOMAIN-CONTAINING PROTEIN"/>
    <property type="match status" value="1"/>
</dbReference>
<dbReference type="PANTHER" id="PTHR42963">
    <property type="entry name" value="CHROMOSOME PARTITION PROTEIN MUKB"/>
    <property type="match status" value="1"/>
</dbReference>
<comment type="caution">
    <text evidence="8">The sequence shown here is derived from an EMBL/GenBank/DDBJ whole genome shotgun (WGS) entry which is preliminary data.</text>
</comment>
<dbReference type="GO" id="GO:0007059">
    <property type="term" value="P:chromosome segregation"/>
    <property type="evidence" value="ECO:0007669"/>
    <property type="project" value="UniProtKB-KW"/>
</dbReference>
<keyword evidence="1" id="KW-0963">Cytoplasm</keyword>
<dbReference type="GO" id="GO:0005737">
    <property type="term" value="C:cytoplasm"/>
    <property type="evidence" value="ECO:0007669"/>
    <property type="project" value="TreeGrafter"/>
</dbReference>
<feature type="coiled-coil region" evidence="5">
    <location>
        <begin position="300"/>
        <end position="362"/>
    </location>
</feature>
<dbReference type="Proteomes" id="UP000885832">
    <property type="component" value="Unassembled WGS sequence"/>
</dbReference>
<dbReference type="CDD" id="cd03278">
    <property type="entry name" value="ABC_SMC_barmotin"/>
    <property type="match status" value="1"/>
</dbReference>
<feature type="region of interest" description="Disordered" evidence="6">
    <location>
        <begin position="460"/>
        <end position="502"/>
    </location>
</feature>
<dbReference type="GO" id="GO:0030261">
    <property type="term" value="P:chromosome condensation"/>
    <property type="evidence" value="ECO:0007669"/>
    <property type="project" value="UniProtKB-KW"/>
</dbReference>
<keyword evidence="3" id="KW-0226">DNA condensation</keyword>
<dbReference type="InterPro" id="IPR027417">
    <property type="entry name" value="P-loop_NTPase"/>
</dbReference>
<dbReference type="Gene3D" id="3.40.50.300">
    <property type="entry name" value="P-loop containing nucleotide triphosphate hydrolases"/>
    <property type="match status" value="1"/>
</dbReference>
<keyword evidence="4" id="KW-0238">DNA-binding</keyword>
<proteinExistence type="predicted"/>
<dbReference type="InterPro" id="IPR003395">
    <property type="entry name" value="RecF/RecN/SMC_N"/>
</dbReference>
<feature type="domain" description="RecF/RecN/SMC N-terminal" evidence="7">
    <location>
        <begin position="3"/>
        <end position="139"/>
    </location>
</feature>
<feature type="non-terminal residue" evidence="8">
    <location>
        <position position="502"/>
    </location>
</feature>
<evidence type="ECO:0000256" key="1">
    <source>
        <dbReference type="ARBA" id="ARBA00022490"/>
    </source>
</evidence>
<keyword evidence="5" id="KW-0175">Coiled coil</keyword>
<evidence type="ECO:0000256" key="5">
    <source>
        <dbReference type="SAM" id="Coils"/>
    </source>
</evidence>
<feature type="compositionally biased region" description="Basic and acidic residues" evidence="6">
    <location>
        <begin position="460"/>
        <end position="473"/>
    </location>
</feature>
<accession>A0A832J3T9</accession>